<evidence type="ECO:0000256" key="1">
    <source>
        <dbReference type="SAM" id="MobiDB-lite"/>
    </source>
</evidence>
<dbReference type="Gene3D" id="2.170.140.10">
    <property type="entry name" value="Chitin binding domain"/>
    <property type="match status" value="1"/>
</dbReference>
<dbReference type="InterPro" id="IPR036508">
    <property type="entry name" value="Chitin-bd_dom_sf"/>
</dbReference>
<evidence type="ECO:0000313" key="4">
    <source>
        <dbReference type="Proteomes" id="UP000292052"/>
    </source>
</evidence>
<dbReference type="PROSITE" id="PS50940">
    <property type="entry name" value="CHIT_BIND_II"/>
    <property type="match status" value="1"/>
</dbReference>
<feature type="region of interest" description="Disordered" evidence="1">
    <location>
        <begin position="140"/>
        <end position="175"/>
    </location>
</feature>
<keyword evidence="4" id="KW-1185">Reference proteome</keyword>
<feature type="compositionally biased region" description="Basic and acidic residues" evidence="1">
    <location>
        <begin position="440"/>
        <end position="452"/>
    </location>
</feature>
<feature type="compositionally biased region" description="Basic and acidic residues" evidence="1">
    <location>
        <begin position="407"/>
        <end position="428"/>
    </location>
</feature>
<feature type="compositionally biased region" description="Basic and acidic residues" evidence="1">
    <location>
        <begin position="275"/>
        <end position="288"/>
    </location>
</feature>
<feature type="compositionally biased region" description="Basic and acidic residues" evidence="1">
    <location>
        <begin position="462"/>
        <end position="478"/>
    </location>
</feature>
<reference evidence="3 4" key="1">
    <citation type="submission" date="2017-03" db="EMBL/GenBank/DDBJ databases">
        <title>Genome of the blue death feigning beetle - Asbolus verrucosus.</title>
        <authorList>
            <person name="Rider S.D."/>
        </authorList>
    </citation>
    <scope>NUCLEOTIDE SEQUENCE [LARGE SCALE GENOMIC DNA]</scope>
    <source>
        <strain evidence="3">Butters</strain>
        <tissue evidence="3">Head and leg muscle</tissue>
    </source>
</reference>
<feature type="compositionally biased region" description="Basic and acidic residues" evidence="1">
    <location>
        <begin position="295"/>
        <end position="306"/>
    </location>
</feature>
<dbReference type="PANTHER" id="PTHR22933:SF40">
    <property type="entry name" value="CUTICULAR PROTEIN ANALOGOUS TO PERITROPHINS 1-H"/>
    <property type="match status" value="1"/>
</dbReference>
<evidence type="ECO:0000313" key="3">
    <source>
        <dbReference type="EMBL" id="RZC36485.1"/>
    </source>
</evidence>
<feature type="compositionally biased region" description="Acidic residues" evidence="1">
    <location>
        <begin position="265"/>
        <end position="274"/>
    </location>
</feature>
<dbReference type="InterPro" id="IPR002557">
    <property type="entry name" value="Chitin-bd_dom"/>
</dbReference>
<gene>
    <name evidence="3" type="ORF">BDFB_005663</name>
</gene>
<dbReference type="SUPFAM" id="SSF57625">
    <property type="entry name" value="Invertebrate chitin-binding proteins"/>
    <property type="match status" value="1"/>
</dbReference>
<dbReference type="SMART" id="SM00494">
    <property type="entry name" value="ChtBD2"/>
    <property type="match status" value="1"/>
</dbReference>
<dbReference type="Pfam" id="PF01607">
    <property type="entry name" value="CBM_14"/>
    <property type="match status" value="1"/>
</dbReference>
<organism evidence="3 4">
    <name type="scientific">Asbolus verrucosus</name>
    <name type="common">Desert ironclad beetle</name>
    <dbReference type="NCBI Taxonomy" id="1661398"/>
    <lineage>
        <taxon>Eukaryota</taxon>
        <taxon>Metazoa</taxon>
        <taxon>Ecdysozoa</taxon>
        <taxon>Arthropoda</taxon>
        <taxon>Hexapoda</taxon>
        <taxon>Insecta</taxon>
        <taxon>Pterygota</taxon>
        <taxon>Neoptera</taxon>
        <taxon>Endopterygota</taxon>
        <taxon>Coleoptera</taxon>
        <taxon>Polyphaga</taxon>
        <taxon>Cucujiformia</taxon>
        <taxon>Tenebrionidae</taxon>
        <taxon>Pimeliinae</taxon>
        <taxon>Asbolus</taxon>
    </lineage>
</organism>
<dbReference type="EMBL" id="QDEB01061501">
    <property type="protein sequence ID" value="RZC36485.1"/>
    <property type="molecule type" value="Genomic_DNA"/>
</dbReference>
<dbReference type="GO" id="GO:0005576">
    <property type="term" value="C:extracellular region"/>
    <property type="evidence" value="ECO:0007669"/>
    <property type="project" value="InterPro"/>
</dbReference>
<feature type="compositionally biased region" description="Acidic residues" evidence="1">
    <location>
        <begin position="213"/>
        <end position="222"/>
    </location>
</feature>
<sequence length="772" mass="90663">TATESSTEVSNVTKPTLTGIPQVDYIWDPNLPKELNGYNLSSYPFYERVPEDIDFKCDGLHDGFYASVPHKCQVYHHCLFGTRYDFLCANYTAFDQKTFICHFVSEVDCVNSKKYWHRNDALYKAATTTTLKPLILHTTAPPEYAQPQPATSPPVGHTRRPMGGRRRPFRGRRPQYDYYEYDDEYDDYYDERPRYEARRRKRPRPRPRPIYEPDYDEEYEDDRYERRNSGRRNEERNRKPYDRRGSDDRRLDRRRNKDRRKYEDDDKPEDDDKFENERKVDNKRPGERRYHKRRPTDDHSGEDLDRRRPRPKGRPAEDYYEEDEMPQSDKAPPAPAPTDDKPIIKPTSGSSIYDRPRAAPRIKPPVPKNEASKYAYKPVVTKPPRPQEEEEYYDDYEEEIAPKNHRKLETGDSRRHSTRREETRDTRKQMSSASRLRPHPSRDERYEEEAVRRPYKPKYGSHFRERPRQNSDNKKPAAIEDDYDEYEEEDASKEKSRQESKAEKPKEKITTTTTTTTTTTPTTTKTTTTTTKPTTTTAKEMPKPETIVRIVKRPFLPSRGGNPYSSRGLQPVGVKAVDKKPEIKEENPDNVETMEVKPLFKPSPVIIKMPFRQKYVPAQTDSQEEFKPVSNRPQIPPRQGFKLNKEYSGPRTTQKPKLPEPDPLDIEEDEYDVTLNDALNPTLPNLPVRSFPTGFSSANDYNYNHRPRYVLEGASSDYVYQTKPVRQRYEPVPYSGSQDHFVNSDADYKGQYSTINGQSYRPRVTQAYYSSF</sequence>
<feature type="compositionally biased region" description="Basic and acidic residues" evidence="1">
    <location>
        <begin position="223"/>
        <end position="251"/>
    </location>
</feature>
<name>A0A482VUD8_ASBVE</name>
<feature type="compositionally biased region" description="Basic residues" evidence="1">
    <location>
        <begin position="157"/>
        <end position="173"/>
    </location>
</feature>
<dbReference type="InterPro" id="IPR052976">
    <property type="entry name" value="Scoloptoxin-like"/>
</dbReference>
<feature type="compositionally biased region" description="Basic and acidic residues" evidence="1">
    <location>
        <begin position="492"/>
        <end position="509"/>
    </location>
</feature>
<dbReference type="GO" id="GO:0008061">
    <property type="term" value="F:chitin binding"/>
    <property type="evidence" value="ECO:0007669"/>
    <property type="project" value="InterPro"/>
</dbReference>
<feature type="region of interest" description="Disordered" evidence="1">
    <location>
        <begin position="618"/>
        <end position="665"/>
    </location>
</feature>
<dbReference type="AlphaFoldDB" id="A0A482VUD8"/>
<dbReference type="Proteomes" id="UP000292052">
    <property type="component" value="Unassembled WGS sequence"/>
</dbReference>
<protein>
    <submittedName>
        <fullName evidence="3">CBM 14 domain containing protein</fullName>
    </submittedName>
</protein>
<dbReference type="OrthoDB" id="3360904at2759"/>
<dbReference type="STRING" id="1661398.A0A482VUD8"/>
<feature type="domain" description="Chitin-binding type-2" evidence="2">
    <location>
        <begin position="54"/>
        <end position="111"/>
    </location>
</feature>
<feature type="non-terminal residue" evidence="3">
    <location>
        <position position="1"/>
    </location>
</feature>
<feature type="compositionally biased region" description="Acidic residues" evidence="1">
    <location>
        <begin position="479"/>
        <end position="491"/>
    </location>
</feature>
<feature type="region of interest" description="Disordered" evidence="1">
    <location>
        <begin position="197"/>
        <end position="591"/>
    </location>
</feature>
<feature type="compositionally biased region" description="Low complexity" evidence="1">
    <location>
        <begin position="510"/>
        <end position="537"/>
    </location>
</feature>
<feature type="compositionally biased region" description="Acidic residues" evidence="1">
    <location>
        <begin position="388"/>
        <end position="399"/>
    </location>
</feature>
<dbReference type="PANTHER" id="PTHR22933">
    <property type="entry name" value="FI18007P1-RELATED"/>
    <property type="match status" value="1"/>
</dbReference>
<feature type="compositionally biased region" description="Basic and acidic residues" evidence="1">
    <location>
        <begin position="576"/>
        <end position="587"/>
    </location>
</feature>
<evidence type="ECO:0000259" key="2">
    <source>
        <dbReference type="PROSITE" id="PS50940"/>
    </source>
</evidence>
<feature type="compositionally biased region" description="Basic residues" evidence="1">
    <location>
        <begin position="197"/>
        <end position="207"/>
    </location>
</feature>
<accession>A0A482VUD8</accession>
<proteinExistence type="predicted"/>
<comment type="caution">
    <text evidence="3">The sequence shown here is derived from an EMBL/GenBank/DDBJ whole genome shotgun (WGS) entry which is preliminary data.</text>
</comment>